<proteinExistence type="predicted"/>
<dbReference type="PANTHER" id="PTHR12526">
    <property type="entry name" value="GLYCOSYLTRANSFERASE"/>
    <property type="match status" value="1"/>
</dbReference>
<dbReference type="SUPFAM" id="SSF53756">
    <property type="entry name" value="UDP-Glycosyltransferase/glycogen phosphorylase"/>
    <property type="match status" value="1"/>
</dbReference>
<name>A0A402AGJ8_9CHLR</name>
<sequence>MHTVHLPAISPEVNNVLSVLERQQHPVGLITVSEACAQDYAAYCSFDHVIYNGLDIEAIPFSPIVSSDAPLLFAGRITPEKGVEQAIDIAEQAGRRLILAGGIYDRSYHEERILPRIARNQDQLTYLGQLDHATLWKLMGEVQGLLFPIAWDEPFGLTPVEAMATGTPVIAFRRGATPEVIEDGKTGFLVPPGDCVQAALTVQQLSSLSREYCRAYAEANFSLQRMLDAHEKVYLRSVR</sequence>
<dbReference type="AlphaFoldDB" id="A0A402AGJ8"/>
<dbReference type="Pfam" id="PF00534">
    <property type="entry name" value="Glycos_transf_1"/>
    <property type="match status" value="1"/>
</dbReference>
<organism evidence="2 3">
    <name type="scientific">Dictyobacter kobayashii</name>
    <dbReference type="NCBI Taxonomy" id="2014872"/>
    <lineage>
        <taxon>Bacteria</taxon>
        <taxon>Bacillati</taxon>
        <taxon>Chloroflexota</taxon>
        <taxon>Ktedonobacteria</taxon>
        <taxon>Ktedonobacterales</taxon>
        <taxon>Dictyobacteraceae</taxon>
        <taxon>Dictyobacter</taxon>
    </lineage>
</organism>
<comment type="caution">
    <text evidence="2">The sequence shown here is derived from an EMBL/GenBank/DDBJ whole genome shotgun (WGS) entry which is preliminary data.</text>
</comment>
<reference evidence="3" key="1">
    <citation type="submission" date="2018-12" db="EMBL/GenBank/DDBJ databases">
        <title>Tengunoibacter tsumagoiensis gen. nov., sp. nov., Dictyobacter kobayashii sp. nov., D. alpinus sp. nov., and D. joshuensis sp. nov. and description of Dictyobacteraceae fam. nov. within the order Ktedonobacterales isolated from Tengu-no-mugimeshi.</title>
        <authorList>
            <person name="Wang C.M."/>
            <person name="Zheng Y."/>
            <person name="Sakai Y."/>
            <person name="Toyoda A."/>
            <person name="Minakuchi Y."/>
            <person name="Abe K."/>
            <person name="Yokota A."/>
            <person name="Yabe S."/>
        </authorList>
    </citation>
    <scope>NUCLEOTIDE SEQUENCE [LARGE SCALE GENOMIC DNA]</scope>
    <source>
        <strain evidence="3">Uno11</strain>
    </source>
</reference>
<feature type="domain" description="Glycosyl transferase family 1" evidence="1">
    <location>
        <begin position="65"/>
        <end position="217"/>
    </location>
</feature>
<dbReference type="EMBL" id="BIFS01000001">
    <property type="protein sequence ID" value="GCE18226.1"/>
    <property type="molecule type" value="Genomic_DNA"/>
</dbReference>
<gene>
    <name evidence="2" type="ORF">KDK_20260</name>
</gene>
<dbReference type="Proteomes" id="UP000287188">
    <property type="component" value="Unassembled WGS sequence"/>
</dbReference>
<dbReference type="GO" id="GO:0016757">
    <property type="term" value="F:glycosyltransferase activity"/>
    <property type="evidence" value="ECO:0007669"/>
    <property type="project" value="InterPro"/>
</dbReference>
<dbReference type="PANTHER" id="PTHR12526:SF595">
    <property type="entry name" value="BLL5217 PROTEIN"/>
    <property type="match status" value="1"/>
</dbReference>
<dbReference type="RefSeq" id="WP_161977263.1">
    <property type="nucleotide sequence ID" value="NZ_BIFS01000001.1"/>
</dbReference>
<dbReference type="InterPro" id="IPR001296">
    <property type="entry name" value="Glyco_trans_1"/>
</dbReference>
<dbReference type="Gene3D" id="3.40.50.2000">
    <property type="entry name" value="Glycogen Phosphorylase B"/>
    <property type="match status" value="1"/>
</dbReference>
<protein>
    <recommendedName>
        <fullName evidence="1">Glycosyl transferase family 1 domain-containing protein</fullName>
    </recommendedName>
</protein>
<keyword evidence="3" id="KW-1185">Reference proteome</keyword>
<evidence type="ECO:0000313" key="3">
    <source>
        <dbReference type="Proteomes" id="UP000287188"/>
    </source>
</evidence>
<accession>A0A402AGJ8</accession>
<evidence type="ECO:0000313" key="2">
    <source>
        <dbReference type="EMBL" id="GCE18226.1"/>
    </source>
</evidence>
<evidence type="ECO:0000259" key="1">
    <source>
        <dbReference type="Pfam" id="PF00534"/>
    </source>
</evidence>